<dbReference type="EMBL" id="JACYWE010000005">
    <property type="protein sequence ID" value="MBD8506873.1"/>
    <property type="molecule type" value="Genomic_DNA"/>
</dbReference>
<keyword evidence="3" id="KW-1185">Reference proteome</keyword>
<evidence type="ECO:0000313" key="2">
    <source>
        <dbReference type="EMBL" id="MBD8506873.1"/>
    </source>
</evidence>
<keyword evidence="1" id="KW-0472">Membrane</keyword>
<feature type="transmembrane region" description="Helical" evidence="1">
    <location>
        <begin position="222"/>
        <end position="241"/>
    </location>
</feature>
<feature type="transmembrane region" description="Helical" evidence="1">
    <location>
        <begin position="54"/>
        <end position="74"/>
    </location>
</feature>
<accession>A0A927JCN2</accession>
<reference evidence="2" key="1">
    <citation type="submission" date="2020-09" db="EMBL/GenBank/DDBJ databases">
        <title>Hoyosella lacisalsi sp. nov., a halotolerant actinobacterium isolated from soil of Lake Gudzhirganskoe.</title>
        <authorList>
            <person name="Yang Q."/>
            <person name="Guo P.Y."/>
            <person name="Liu S.W."/>
            <person name="Li F.N."/>
            <person name="Sun C.H."/>
        </authorList>
    </citation>
    <scope>NUCLEOTIDE SEQUENCE</scope>
    <source>
        <strain evidence="2">G463</strain>
    </source>
</reference>
<gene>
    <name evidence="2" type="ORF">HT102_10270</name>
</gene>
<keyword evidence="1" id="KW-0812">Transmembrane</keyword>
<evidence type="ECO:0000256" key="1">
    <source>
        <dbReference type="SAM" id="Phobius"/>
    </source>
</evidence>
<comment type="caution">
    <text evidence="2">The sequence shown here is derived from an EMBL/GenBank/DDBJ whole genome shotgun (WGS) entry which is preliminary data.</text>
</comment>
<sequence>MVARSPASPNLPATPGSRPTALAVLLLVIEAGLTIWLLVAWPAEAAQWLVPIELVTYALGLGALLCVLFDQLWAAHAYVALRLFLVLCYLLDGSIVGIALSVAVLVLATRLAVRAREQLVPLVVPDDAAQAWRIYSLAGCLLAVELLHIAGLLRLGPDARDAIIGLLPLPVVAGAIAVGLGGLVGAALLRFPGAVVYVAYRTVAGMYLTAGLAFDSIAPPEVILSALLMFVLAEVLTRRVYQLAEARRALL</sequence>
<name>A0A927JCN2_9ACTN</name>
<feature type="transmembrane region" description="Helical" evidence="1">
    <location>
        <begin position="20"/>
        <end position="42"/>
    </location>
</feature>
<organism evidence="2 3">
    <name type="scientific">Lolliginicoccus lacisalsi</name>
    <dbReference type="NCBI Taxonomy" id="2742202"/>
    <lineage>
        <taxon>Bacteria</taxon>
        <taxon>Bacillati</taxon>
        <taxon>Actinomycetota</taxon>
        <taxon>Actinomycetes</taxon>
        <taxon>Mycobacteriales</taxon>
        <taxon>Hoyosellaceae</taxon>
        <taxon>Lolliginicoccus</taxon>
    </lineage>
</organism>
<dbReference type="RefSeq" id="WP_192039325.1">
    <property type="nucleotide sequence ID" value="NZ_JACYWE010000005.1"/>
</dbReference>
<protein>
    <submittedName>
        <fullName evidence="2">Uncharacterized protein</fullName>
    </submittedName>
</protein>
<dbReference type="Proteomes" id="UP000642993">
    <property type="component" value="Unassembled WGS sequence"/>
</dbReference>
<keyword evidence="1" id="KW-1133">Transmembrane helix</keyword>
<dbReference type="AlphaFoldDB" id="A0A927JCN2"/>
<feature type="transmembrane region" description="Helical" evidence="1">
    <location>
        <begin position="162"/>
        <end position="184"/>
    </location>
</feature>
<feature type="transmembrane region" description="Helical" evidence="1">
    <location>
        <begin position="80"/>
        <end position="113"/>
    </location>
</feature>
<proteinExistence type="predicted"/>
<evidence type="ECO:0000313" key="3">
    <source>
        <dbReference type="Proteomes" id="UP000642993"/>
    </source>
</evidence>
<feature type="transmembrane region" description="Helical" evidence="1">
    <location>
        <begin position="191"/>
        <end position="210"/>
    </location>
</feature>
<feature type="transmembrane region" description="Helical" evidence="1">
    <location>
        <begin position="134"/>
        <end position="156"/>
    </location>
</feature>